<dbReference type="GO" id="GO:0004144">
    <property type="term" value="F:diacylglycerol O-acyltransferase activity"/>
    <property type="evidence" value="ECO:0007669"/>
    <property type="project" value="UniProtKB-EC"/>
</dbReference>
<evidence type="ECO:0000256" key="10">
    <source>
        <dbReference type="ARBA" id="ARBA00009010"/>
    </source>
</evidence>
<evidence type="ECO:0000256" key="19">
    <source>
        <dbReference type="ARBA" id="ARBA00047609"/>
    </source>
</evidence>
<dbReference type="InterPro" id="IPR027251">
    <property type="entry name" value="Diacylglycerol_acylTrfase1"/>
</dbReference>
<evidence type="ECO:0000256" key="16">
    <source>
        <dbReference type="ARBA" id="ARBA00023315"/>
    </source>
</evidence>
<evidence type="ECO:0000256" key="22">
    <source>
        <dbReference type="ARBA" id="ARBA00048135"/>
    </source>
</evidence>
<evidence type="ECO:0000313" key="32">
    <source>
        <dbReference type="EMBL" id="KAK3864470.1"/>
    </source>
</evidence>
<comment type="catalytic activity">
    <reaction evidence="1">
        <text>hexadecane-1,2-diol + hexadecanoyl-CoA = 2-hydroxyhexadecyl hexadecanoate + CoA</text>
        <dbReference type="Rhea" id="RHEA:38171"/>
        <dbReference type="ChEBI" id="CHEBI:57287"/>
        <dbReference type="ChEBI" id="CHEBI:57379"/>
        <dbReference type="ChEBI" id="CHEBI:75586"/>
        <dbReference type="ChEBI" id="CHEBI:75587"/>
    </reaction>
    <physiologicalReaction direction="left-to-right" evidence="1">
        <dbReference type="Rhea" id="RHEA:38172"/>
    </physiologicalReaction>
</comment>
<name>A0AAE1F023_PETCI</name>
<evidence type="ECO:0000256" key="15">
    <source>
        <dbReference type="ARBA" id="ARBA00023136"/>
    </source>
</evidence>
<evidence type="ECO:0000256" key="29">
    <source>
        <dbReference type="PIRNR" id="PIRNR000439"/>
    </source>
</evidence>
<dbReference type="Pfam" id="PF03062">
    <property type="entry name" value="MBOAT"/>
    <property type="match status" value="1"/>
</dbReference>
<comment type="subcellular location">
    <subcellularLocation>
        <location evidence="8 29">Endoplasmic reticulum membrane</location>
        <topology evidence="8 29">Multi-pass membrane protein</topology>
    </subcellularLocation>
</comment>
<dbReference type="GO" id="GO:0019432">
    <property type="term" value="P:triglyceride biosynthetic process"/>
    <property type="evidence" value="ECO:0007669"/>
    <property type="project" value="InterPro"/>
</dbReference>
<comment type="catalytic activity">
    <reaction evidence="7">
        <text>all-trans-retinol + hexadecanoyl-CoA = all-trans-retinyl hexadecanoate + CoA</text>
        <dbReference type="Rhea" id="RHEA:38175"/>
        <dbReference type="ChEBI" id="CHEBI:17336"/>
        <dbReference type="ChEBI" id="CHEBI:17616"/>
        <dbReference type="ChEBI" id="CHEBI:57287"/>
        <dbReference type="ChEBI" id="CHEBI:57379"/>
    </reaction>
    <physiologicalReaction direction="left-to-right" evidence="7">
        <dbReference type="Rhea" id="RHEA:38176"/>
    </physiologicalReaction>
</comment>
<feature type="transmembrane region" description="Helical" evidence="31">
    <location>
        <begin position="482"/>
        <end position="500"/>
    </location>
</feature>
<dbReference type="PANTHER" id="PTHR10408:SF7">
    <property type="entry name" value="DIACYLGLYCEROL O-ACYLTRANSFERASE 1"/>
    <property type="match status" value="1"/>
</dbReference>
<comment type="caution">
    <text evidence="32">The sequence shown here is derived from an EMBL/GenBank/DDBJ whole genome shotgun (WGS) entry which is preliminary data.</text>
</comment>
<evidence type="ECO:0000256" key="23">
    <source>
        <dbReference type="ARBA" id="ARBA00048614"/>
    </source>
</evidence>
<feature type="transmembrane region" description="Helical" evidence="31">
    <location>
        <begin position="305"/>
        <end position="324"/>
    </location>
</feature>
<evidence type="ECO:0000313" key="33">
    <source>
        <dbReference type="Proteomes" id="UP001286313"/>
    </source>
</evidence>
<proteinExistence type="inferred from homology"/>
<evidence type="ECO:0000256" key="17">
    <source>
        <dbReference type="ARBA" id="ARBA00023610"/>
    </source>
</evidence>
<comment type="catalytic activity">
    <reaction evidence="26">
        <text>hexadecan-1-ol + hexadecanoyl-CoA = hexadecyl hexadecanoate + CoA</text>
        <dbReference type="Rhea" id="RHEA:38167"/>
        <dbReference type="ChEBI" id="CHEBI:16125"/>
        <dbReference type="ChEBI" id="CHEBI:57287"/>
        <dbReference type="ChEBI" id="CHEBI:57379"/>
        <dbReference type="ChEBI" id="CHEBI:75584"/>
    </reaction>
    <physiologicalReaction direction="left-to-right" evidence="26">
        <dbReference type="Rhea" id="RHEA:38168"/>
    </physiologicalReaction>
</comment>
<evidence type="ECO:0000256" key="12">
    <source>
        <dbReference type="ARBA" id="ARBA00022692"/>
    </source>
</evidence>
<comment type="catalytic activity">
    <reaction evidence="5">
        <text>2-(9Z-octadecenoyl)-glycerol + hexadecanoyl-CoA = 1-hexadecanoyl-2-(9Z-octadecenoyl)-sn-glycerol + CoA</text>
        <dbReference type="Rhea" id="RHEA:38071"/>
        <dbReference type="ChEBI" id="CHEBI:57287"/>
        <dbReference type="ChEBI" id="CHEBI:57379"/>
        <dbReference type="ChEBI" id="CHEBI:73990"/>
        <dbReference type="ChEBI" id="CHEBI:75466"/>
    </reaction>
    <physiologicalReaction direction="left-to-right" evidence="5">
        <dbReference type="Rhea" id="RHEA:38072"/>
    </physiologicalReaction>
</comment>
<gene>
    <name evidence="32" type="ORF">Pcinc_029849</name>
</gene>
<evidence type="ECO:0000256" key="18">
    <source>
        <dbReference type="ARBA" id="ARBA00047367"/>
    </source>
</evidence>
<evidence type="ECO:0000256" key="5">
    <source>
        <dbReference type="ARBA" id="ARBA00001313"/>
    </source>
</evidence>
<feature type="transmembrane region" description="Helical" evidence="31">
    <location>
        <begin position="193"/>
        <end position="214"/>
    </location>
</feature>
<evidence type="ECO:0000256" key="8">
    <source>
        <dbReference type="ARBA" id="ARBA00004477"/>
    </source>
</evidence>
<dbReference type="PIRSF" id="PIRSF000439">
    <property type="entry name" value="Oat_ACAT_DAG_ARE"/>
    <property type="match status" value="1"/>
</dbReference>
<comment type="catalytic activity">
    <reaction evidence="22">
        <text>2-(9Z-octadecenoyl)-glycerol + (9Z)-octadecenoyl-CoA = 1,2-di-(9Z-octadecenoyl)-sn-glycerol + CoA</text>
        <dbReference type="Rhea" id="RHEA:37911"/>
        <dbReference type="ChEBI" id="CHEBI:52333"/>
        <dbReference type="ChEBI" id="CHEBI:57287"/>
        <dbReference type="ChEBI" id="CHEBI:57387"/>
        <dbReference type="ChEBI" id="CHEBI:73990"/>
    </reaction>
    <physiologicalReaction direction="left-to-right" evidence="22">
        <dbReference type="Rhea" id="RHEA:37912"/>
    </physiologicalReaction>
</comment>
<keyword evidence="14 31" id="KW-1133">Transmembrane helix</keyword>
<evidence type="ECO:0000256" key="24">
    <source>
        <dbReference type="ARBA" id="ARBA00048634"/>
    </source>
</evidence>
<feature type="transmembrane region" description="Helical" evidence="31">
    <location>
        <begin position="424"/>
        <end position="442"/>
    </location>
</feature>
<dbReference type="InterPro" id="IPR014371">
    <property type="entry name" value="Oat_ACAT_DAG_ARE"/>
</dbReference>
<keyword evidence="15 29" id="KW-0472">Membrane</keyword>
<comment type="catalytic activity">
    <reaction evidence="24">
        <text>an acyl-CoA + a 1,2-diacyl-sn-glycerol = a triacyl-sn-glycerol + CoA</text>
        <dbReference type="Rhea" id="RHEA:10868"/>
        <dbReference type="ChEBI" id="CHEBI:17815"/>
        <dbReference type="ChEBI" id="CHEBI:57287"/>
        <dbReference type="ChEBI" id="CHEBI:58342"/>
        <dbReference type="ChEBI" id="CHEBI:64615"/>
        <dbReference type="EC" id="2.3.1.20"/>
    </reaction>
    <physiologicalReaction direction="left-to-right" evidence="24">
        <dbReference type="Rhea" id="RHEA:10869"/>
    </physiologicalReaction>
</comment>
<evidence type="ECO:0000256" key="3">
    <source>
        <dbReference type="ARBA" id="ARBA00000895"/>
    </source>
</evidence>
<keyword evidence="16 29" id="KW-0012">Acyltransferase</keyword>
<evidence type="ECO:0000256" key="6">
    <source>
        <dbReference type="ARBA" id="ARBA00001349"/>
    </source>
</evidence>
<evidence type="ECO:0000256" key="1">
    <source>
        <dbReference type="ARBA" id="ARBA00000174"/>
    </source>
</evidence>
<evidence type="ECO:0000256" key="4">
    <source>
        <dbReference type="ARBA" id="ARBA00001118"/>
    </source>
</evidence>
<dbReference type="PANTHER" id="PTHR10408">
    <property type="entry name" value="STEROL O-ACYLTRANSFERASE"/>
    <property type="match status" value="1"/>
</dbReference>
<comment type="catalytic activity">
    <reaction evidence="27">
        <text>1-(9Z-octadecenoyl)-glycerol + (9Z)-octadecenoyl-CoA = 1,2-di-(9Z-octadecenoyl)-glycerol + CoA</text>
        <dbReference type="Rhea" id="RHEA:37915"/>
        <dbReference type="ChEBI" id="CHEBI:52323"/>
        <dbReference type="ChEBI" id="CHEBI:57287"/>
        <dbReference type="ChEBI" id="CHEBI:57387"/>
        <dbReference type="ChEBI" id="CHEBI:75342"/>
    </reaction>
    <physiologicalReaction direction="left-to-right" evidence="27">
        <dbReference type="Rhea" id="RHEA:37916"/>
    </physiologicalReaction>
</comment>
<accession>A0AAE1F023</accession>
<evidence type="ECO:0000256" key="2">
    <source>
        <dbReference type="ARBA" id="ARBA00000633"/>
    </source>
</evidence>
<dbReference type="EMBL" id="JAWQEG010003787">
    <property type="protein sequence ID" value="KAK3864470.1"/>
    <property type="molecule type" value="Genomic_DNA"/>
</dbReference>
<comment type="subunit">
    <text evidence="17">Homodimer or homotetramer; both forms have similar enzymatic activities.</text>
</comment>
<keyword evidence="13 29" id="KW-0256">Endoplasmic reticulum</keyword>
<comment type="catalytic activity">
    <reaction evidence="3">
        <text>13-cis-retinol + hexadecanoyl-CoA = 13-cis-retinyl hexadecanoate + CoA</text>
        <dbReference type="Rhea" id="RHEA:55296"/>
        <dbReference type="ChEBI" id="CHEBI:45479"/>
        <dbReference type="ChEBI" id="CHEBI:57287"/>
        <dbReference type="ChEBI" id="CHEBI:57379"/>
        <dbReference type="ChEBI" id="CHEBI:138722"/>
    </reaction>
    <physiologicalReaction direction="left-to-right" evidence="3">
        <dbReference type="Rhea" id="RHEA:55297"/>
    </physiologicalReaction>
</comment>
<dbReference type="PIRSF" id="PIRSF500231">
    <property type="entry name" value="Oat_dag"/>
    <property type="match status" value="1"/>
</dbReference>
<organism evidence="32 33">
    <name type="scientific">Petrolisthes cinctipes</name>
    <name type="common">Flat porcelain crab</name>
    <dbReference type="NCBI Taxonomy" id="88211"/>
    <lineage>
        <taxon>Eukaryota</taxon>
        <taxon>Metazoa</taxon>
        <taxon>Ecdysozoa</taxon>
        <taxon>Arthropoda</taxon>
        <taxon>Crustacea</taxon>
        <taxon>Multicrustacea</taxon>
        <taxon>Malacostraca</taxon>
        <taxon>Eumalacostraca</taxon>
        <taxon>Eucarida</taxon>
        <taxon>Decapoda</taxon>
        <taxon>Pleocyemata</taxon>
        <taxon>Anomura</taxon>
        <taxon>Galatheoidea</taxon>
        <taxon>Porcellanidae</taxon>
        <taxon>Petrolisthes</taxon>
    </lineage>
</organism>
<comment type="catalytic activity">
    <reaction evidence="19">
        <text>1-O-(9Z-octadecyl)-3-(9Z-octadecenoyl)-glycerol + (9Z)-octadecenoyl-CoA = 1-O-(9Z-octadecenyl)-2,3-di-(9Z-octadecenoyl)glycerol + CoA</text>
        <dbReference type="Rhea" id="RHEA:55344"/>
        <dbReference type="ChEBI" id="CHEBI:57287"/>
        <dbReference type="ChEBI" id="CHEBI:57387"/>
        <dbReference type="ChEBI" id="CHEBI:138735"/>
        <dbReference type="ChEBI" id="CHEBI:197429"/>
    </reaction>
    <physiologicalReaction direction="left-to-right" evidence="19">
        <dbReference type="Rhea" id="RHEA:55345"/>
    </physiologicalReaction>
</comment>
<feature type="transmembrane region" description="Helical" evidence="31">
    <location>
        <begin position="166"/>
        <end position="187"/>
    </location>
</feature>
<comment type="similarity">
    <text evidence="10 29">Belongs to the membrane-bound acyltransferase family. Sterol o-acyltransferase subfamily.</text>
</comment>
<evidence type="ECO:0000256" key="25">
    <source>
        <dbReference type="ARBA" id="ARBA00048728"/>
    </source>
</evidence>
<dbReference type="AlphaFoldDB" id="A0AAE1F023"/>
<evidence type="ECO:0000256" key="31">
    <source>
        <dbReference type="SAM" id="Phobius"/>
    </source>
</evidence>
<comment type="catalytic activity">
    <reaction evidence="4">
        <text>hexadecane-1,2-diol + 2 hexadecanoyl-CoA = 1,2-O,O-dihexadecanoyl-1,2-hexadecanediol + 2 CoA</text>
        <dbReference type="Rhea" id="RHEA:38211"/>
        <dbReference type="ChEBI" id="CHEBI:57287"/>
        <dbReference type="ChEBI" id="CHEBI:57379"/>
        <dbReference type="ChEBI" id="CHEBI:75586"/>
        <dbReference type="ChEBI" id="CHEBI:75608"/>
    </reaction>
    <physiologicalReaction direction="left-to-right" evidence="4">
        <dbReference type="Rhea" id="RHEA:38212"/>
    </physiologicalReaction>
</comment>
<dbReference type="Proteomes" id="UP001286313">
    <property type="component" value="Unassembled WGS sequence"/>
</dbReference>
<dbReference type="GO" id="GO:0005789">
    <property type="term" value="C:endoplasmic reticulum membrane"/>
    <property type="evidence" value="ECO:0007669"/>
    <property type="project" value="UniProtKB-SubCell"/>
</dbReference>
<evidence type="ECO:0000256" key="21">
    <source>
        <dbReference type="ARBA" id="ARBA00048096"/>
    </source>
</evidence>
<comment type="catalytic activity">
    <reaction evidence="21">
        <text>2,3-di-(9Z)-octadecenoyl-sn-glycerol + (9Z)-octadecenoyl-CoA = 1,2,3-tri-(9Z-octadecenoyl)-glycerol + CoA</text>
        <dbReference type="Rhea" id="RHEA:38439"/>
        <dbReference type="ChEBI" id="CHEBI:53753"/>
        <dbReference type="ChEBI" id="CHEBI:57287"/>
        <dbReference type="ChEBI" id="CHEBI:57387"/>
        <dbReference type="ChEBI" id="CHEBI:75824"/>
    </reaction>
    <physiologicalReaction direction="left-to-right" evidence="21">
        <dbReference type="Rhea" id="RHEA:38440"/>
    </physiologicalReaction>
</comment>
<comment type="catalytic activity">
    <reaction evidence="20">
        <text>1-O-(9Z-octadecenyl)-glycerol + (9Z)-octadecenoyl-CoA = 1-O-(9Z-octadecyl)-3-(9Z-octadecenoyl)-glycerol + CoA</text>
        <dbReference type="Rhea" id="RHEA:55340"/>
        <dbReference type="ChEBI" id="CHEBI:34116"/>
        <dbReference type="ChEBI" id="CHEBI:57287"/>
        <dbReference type="ChEBI" id="CHEBI:57387"/>
        <dbReference type="ChEBI" id="CHEBI:197429"/>
    </reaction>
    <physiologicalReaction direction="left-to-right" evidence="20">
        <dbReference type="Rhea" id="RHEA:55341"/>
    </physiologicalReaction>
</comment>
<comment type="catalytic activity">
    <reaction evidence="25">
        <text>1,2-di-(9Z-octadecenoyl)-glycerol + (9Z)-octadecenoate + H(+) = 1,2,3-tri-(9Z-octadecenoyl)-glycerol + H2O</text>
        <dbReference type="Rhea" id="RHEA:38379"/>
        <dbReference type="ChEBI" id="CHEBI:15377"/>
        <dbReference type="ChEBI" id="CHEBI:15378"/>
        <dbReference type="ChEBI" id="CHEBI:30823"/>
        <dbReference type="ChEBI" id="CHEBI:52323"/>
        <dbReference type="ChEBI" id="CHEBI:53753"/>
    </reaction>
    <physiologicalReaction direction="left-to-right" evidence="25">
        <dbReference type="Rhea" id="RHEA:38380"/>
    </physiologicalReaction>
</comment>
<reference evidence="32" key="1">
    <citation type="submission" date="2023-10" db="EMBL/GenBank/DDBJ databases">
        <title>Genome assemblies of two species of porcelain crab, Petrolisthes cinctipes and Petrolisthes manimaculis (Anomura: Porcellanidae).</title>
        <authorList>
            <person name="Angst P."/>
        </authorList>
    </citation>
    <scope>NUCLEOTIDE SEQUENCE</scope>
    <source>
        <strain evidence="32">PB745_01</strain>
        <tissue evidence="32">Gill</tissue>
    </source>
</reference>
<comment type="catalytic activity">
    <reaction evidence="18">
        <text>1,2-di-(9Z-octadecenoyl)-sn-glycerol + (9Z)-octadecenoyl-CoA = 1,2,3-tri-(9Z-octadecenoyl)-glycerol + CoA</text>
        <dbReference type="Rhea" id="RHEA:38219"/>
        <dbReference type="ChEBI" id="CHEBI:52333"/>
        <dbReference type="ChEBI" id="CHEBI:53753"/>
        <dbReference type="ChEBI" id="CHEBI:57287"/>
        <dbReference type="ChEBI" id="CHEBI:57387"/>
    </reaction>
    <physiologicalReaction direction="left-to-right" evidence="18">
        <dbReference type="Rhea" id="RHEA:38220"/>
    </physiologicalReaction>
</comment>
<evidence type="ECO:0000256" key="7">
    <source>
        <dbReference type="ARBA" id="ARBA00001764"/>
    </source>
</evidence>
<evidence type="ECO:0000256" key="27">
    <source>
        <dbReference type="ARBA" id="ARBA00049168"/>
    </source>
</evidence>
<comment type="catalytic activity">
    <reaction evidence="23">
        <text>1-octadecanoyl-2-(5Z,8Z,11Z,14Z-eicosatetraenoyl)-sn-glycerol + (9Z)-octadecenoyl-CoA = 1-octadecanoyl-2-(5Z,8Z,11Z,14Z)-eicosatetraenoyl-3-(9Z)-octadecenoyl-sn-glycerol + CoA</text>
        <dbReference type="Rhea" id="RHEA:38307"/>
        <dbReference type="ChEBI" id="CHEBI:57287"/>
        <dbReference type="ChEBI" id="CHEBI:57387"/>
        <dbReference type="ChEBI" id="CHEBI:75728"/>
        <dbReference type="ChEBI" id="CHEBI:75729"/>
    </reaction>
    <physiologicalReaction direction="left-to-right" evidence="23">
        <dbReference type="Rhea" id="RHEA:38308"/>
    </physiologicalReaction>
</comment>
<evidence type="ECO:0000256" key="9">
    <source>
        <dbReference type="ARBA" id="ARBA00005175"/>
    </source>
</evidence>
<comment type="catalytic activity">
    <reaction evidence="28">
        <text>1,3-di-(9Z-octadecenoyl)-glycerol + (9Z)-octadecenoyl-CoA = 1,2,3-tri-(9Z-octadecenoyl)-glycerol + CoA</text>
        <dbReference type="Rhea" id="RHEA:38435"/>
        <dbReference type="ChEBI" id="CHEBI:53753"/>
        <dbReference type="ChEBI" id="CHEBI:57287"/>
        <dbReference type="ChEBI" id="CHEBI:57387"/>
        <dbReference type="ChEBI" id="CHEBI:75735"/>
    </reaction>
    <physiologicalReaction direction="left-to-right" evidence="28">
        <dbReference type="Rhea" id="RHEA:38436"/>
    </physiologicalReaction>
</comment>
<dbReference type="GO" id="GO:0050252">
    <property type="term" value="F:retinol O-fatty-acyltransferase activity"/>
    <property type="evidence" value="ECO:0007669"/>
    <property type="project" value="UniProtKB-EC"/>
</dbReference>
<comment type="catalytic activity">
    <reaction evidence="2">
        <text>all-trans-retinol + an acyl-CoA = an all-trans-retinyl ester + CoA</text>
        <dbReference type="Rhea" id="RHEA:11488"/>
        <dbReference type="ChEBI" id="CHEBI:17336"/>
        <dbReference type="ChEBI" id="CHEBI:57287"/>
        <dbReference type="ChEBI" id="CHEBI:58342"/>
        <dbReference type="ChEBI" id="CHEBI:63410"/>
        <dbReference type="EC" id="2.3.1.76"/>
    </reaction>
    <physiologicalReaction direction="left-to-right" evidence="2">
        <dbReference type="Rhea" id="RHEA:11489"/>
    </physiologicalReaction>
</comment>
<evidence type="ECO:0000256" key="20">
    <source>
        <dbReference type="ARBA" id="ARBA00047807"/>
    </source>
</evidence>
<evidence type="ECO:0000256" key="11">
    <source>
        <dbReference type="ARBA" id="ARBA00022679"/>
    </source>
</evidence>
<keyword evidence="11 29" id="KW-0808">Transferase</keyword>
<evidence type="ECO:0000256" key="30">
    <source>
        <dbReference type="PIRSR" id="PIRSR000439-1"/>
    </source>
</evidence>
<evidence type="ECO:0000256" key="13">
    <source>
        <dbReference type="ARBA" id="ARBA00022824"/>
    </source>
</evidence>
<feature type="transmembrane region" description="Helical" evidence="31">
    <location>
        <begin position="130"/>
        <end position="151"/>
    </location>
</feature>
<feature type="transmembrane region" description="Helical" evidence="31">
    <location>
        <begin position="86"/>
        <end position="103"/>
    </location>
</feature>
<keyword evidence="33" id="KW-1185">Reference proteome</keyword>
<dbReference type="InterPro" id="IPR004299">
    <property type="entry name" value="MBOAT_fam"/>
</dbReference>
<evidence type="ECO:0000256" key="14">
    <source>
        <dbReference type="ARBA" id="ARBA00022989"/>
    </source>
</evidence>
<evidence type="ECO:0000256" key="28">
    <source>
        <dbReference type="ARBA" id="ARBA00049549"/>
    </source>
</evidence>
<sequence>MSIGGSSGDEANSSENGIQIVKTGVQAQADESRFVRQLRRTKSVTRAERITEVERKARQSQPDKPIHRPRDSLFSWTSGFDRYEGFVNWGCLILMLGGIRLFLENVIKYGVRINPVAWLLWVKSEHEDDYYFHTPLFLLAANLHIIFAYYLELQLAKEKIKGNMEFYIHAIHLGVILLIPVVVLGIWTSMFSLLGRTIVCVVYTVMFLKLWSYAQVNHWCRSQRGWKKKLSRHQSFSFRKGVEKNNFHDGSDTADSAAATAALTQYPDNLTLWDLYYFFVAPTLCYELNFPRSQRIRKRFLLRRMLEVMVITNIILAMFQQWIIPSVKNSFQAFSDMDFIRCAERLLKLSIPNHIVWLSWFYLCFHSFLNTLAELLYFADRDFYQDWWNAKDVGTFWRLWNLPVHKWAVRHVFVPIIHAKYSKLTASLAVFVLSAALHEYLVSIPLHMYKVGVFLGMMVQVPLVYISTFVESRFGPRWGNMIVWSSLILGQPMGIMVYYHDYVVKTFDPSML</sequence>
<evidence type="ECO:0000256" key="26">
    <source>
        <dbReference type="ARBA" id="ARBA00048907"/>
    </source>
</evidence>
<feature type="active site" evidence="30">
    <location>
        <position position="438"/>
    </location>
</feature>
<protein>
    <recommendedName>
        <fullName evidence="29">O-acyltransferase</fullName>
    </recommendedName>
</protein>
<comment type="pathway">
    <text evidence="9">Lipid metabolism; glycerolipid metabolism.</text>
</comment>
<feature type="transmembrane region" description="Helical" evidence="31">
    <location>
        <begin position="355"/>
        <end position="379"/>
    </location>
</feature>
<feature type="transmembrane region" description="Helical" evidence="31">
    <location>
        <begin position="448"/>
        <end position="470"/>
    </location>
</feature>
<keyword evidence="12 31" id="KW-0812">Transmembrane</keyword>
<comment type="catalytic activity">
    <reaction evidence="6">
        <text>1,2-di-(9Z-octadecenoyl)-sn-glycerol + hexadecanoyl-CoA = 1,2-di-(9Z)-octadecenoyl-3-hexadecanoyl-sn-glycerol + CoA</text>
        <dbReference type="Rhea" id="RHEA:38163"/>
        <dbReference type="ChEBI" id="CHEBI:52333"/>
        <dbReference type="ChEBI" id="CHEBI:57287"/>
        <dbReference type="ChEBI" id="CHEBI:57379"/>
        <dbReference type="ChEBI" id="CHEBI:75583"/>
    </reaction>
    <physiologicalReaction direction="left-to-right" evidence="6">
        <dbReference type="Rhea" id="RHEA:38164"/>
    </physiologicalReaction>
</comment>